<evidence type="ECO:0000313" key="10">
    <source>
        <dbReference type="Proteomes" id="UP000467327"/>
    </source>
</evidence>
<evidence type="ECO:0000256" key="4">
    <source>
        <dbReference type="ARBA" id="ARBA00023029"/>
    </source>
</evidence>
<dbReference type="Gene3D" id="3.90.15.10">
    <property type="entry name" value="Topoisomerase I, Chain A, domain 3"/>
    <property type="match status" value="1"/>
</dbReference>
<comment type="similarity">
    <text evidence="2">Belongs to the type IB topoisomerase family.</text>
</comment>
<dbReference type="SUPFAM" id="SSF55869">
    <property type="entry name" value="DNA topoisomerase I domain"/>
    <property type="match status" value="1"/>
</dbReference>
<evidence type="ECO:0000256" key="6">
    <source>
        <dbReference type="ARBA" id="ARBA00023235"/>
    </source>
</evidence>
<dbReference type="Gene3D" id="3.30.66.10">
    <property type="entry name" value="DNA topoisomerase I domain"/>
    <property type="match status" value="1"/>
</dbReference>
<dbReference type="InterPro" id="IPR049331">
    <property type="entry name" value="Top1B_N_bact"/>
</dbReference>
<evidence type="ECO:0000256" key="2">
    <source>
        <dbReference type="ARBA" id="ARBA00006645"/>
    </source>
</evidence>
<keyword evidence="5" id="KW-0238">DNA-binding</keyword>
<dbReference type="AlphaFoldDB" id="A0AAD1HJE0"/>
<name>A0AAD1HJE0_9MYCO</name>
<dbReference type="GO" id="GO:0003917">
    <property type="term" value="F:DNA topoisomerase type I (single strand cut, ATP-independent) activity"/>
    <property type="evidence" value="ECO:0007669"/>
    <property type="project" value="UniProtKB-EC"/>
</dbReference>
<dbReference type="Pfam" id="PF21338">
    <property type="entry name" value="Top1B_N_bact"/>
    <property type="match status" value="1"/>
</dbReference>
<protein>
    <recommendedName>
        <fullName evidence="3">DNA topoisomerase</fullName>
        <ecNumber evidence="3">5.6.2.1</ecNumber>
    </recommendedName>
</protein>
<dbReference type="Pfam" id="PF01028">
    <property type="entry name" value="Topoisom_I"/>
    <property type="match status" value="1"/>
</dbReference>
<dbReference type="InterPro" id="IPR035447">
    <property type="entry name" value="DNA_topo_I_N_sf"/>
</dbReference>
<sequence>MVAPSYPSGTPVQTCAPQILVRHAMRLRRSSVDGPGLRRVRRGKGFSYYTPDGELLTDEKTVQRIRDLVIPPAWRKVWISPHPSGHIQAVGTDAAGRRQYLYHQKWQEERSEEKFDRVLQMSSGLPEFRSRIAEDLHGEGLSKDRVLALALHLLDRGYFRAGGEAYAEENNSYGIATLLCEHVTVTGDAVVFDYPAKSGVQRNWTIEDPDVVGVVRELRRCSPSGRLLVCQTDSGWVDIHSDDLNAKFKEHLGEDHSVKDLRTWHGTVLAAAAFVDADPPVNKTVRKRVEAAVMREVSEELGNTPAVARSSYVDPRVVTAYENGTTIAAAARRARKERNADRGQAILEKATARMIRRAAKRR</sequence>
<evidence type="ECO:0000313" key="9">
    <source>
        <dbReference type="EMBL" id="BBX06475.1"/>
    </source>
</evidence>
<dbReference type="Gene3D" id="1.10.132.120">
    <property type="match status" value="1"/>
</dbReference>
<feature type="domain" description="DNA topoisomerase IB N-terminal" evidence="8">
    <location>
        <begin position="45"/>
        <end position="93"/>
    </location>
</feature>
<dbReference type="EC" id="5.6.2.1" evidence="3"/>
<gene>
    <name evidence="9" type="ORF">MAIC_12780</name>
</gene>
<dbReference type="GO" id="GO:0006265">
    <property type="term" value="P:DNA topological change"/>
    <property type="evidence" value="ECO:0007669"/>
    <property type="project" value="InterPro"/>
</dbReference>
<reference evidence="9 10" key="1">
    <citation type="journal article" date="2019" name="Emerg. Microbes Infect.">
        <title>Comprehensive subspecies identification of 175 nontuberculous mycobacteria species based on 7547 genomic profiles.</title>
        <authorList>
            <person name="Matsumoto Y."/>
            <person name="Kinjo T."/>
            <person name="Motooka D."/>
            <person name="Nabeya D."/>
            <person name="Jung N."/>
            <person name="Uechi K."/>
            <person name="Horii T."/>
            <person name="Iida T."/>
            <person name="Fujita J."/>
            <person name="Nakamura S."/>
        </authorList>
    </citation>
    <scope>NUCLEOTIDE SEQUENCE [LARGE SCALE GENOMIC DNA]</scope>
    <source>
        <strain evidence="9 10">JCM 6376</strain>
    </source>
</reference>
<dbReference type="GO" id="GO:0003677">
    <property type="term" value="F:DNA binding"/>
    <property type="evidence" value="ECO:0007669"/>
    <property type="project" value="UniProtKB-KW"/>
</dbReference>
<dbReference type="InterPro" id="IPR011010">
    <property type="entry name" value="DNA_brk_join_enz"/>
</dbReference>
<dbReference type="EMBL" id="AP022561">
    <property type="protein sequence ID" value="BBX06475.1"/>
    <property type="molecule type" value="Genomic_DNA"/>
</dbReference>
<evidence type="ECO:0000256" key="3">
    <source>
        <dbReference type="ARBA" id="ARBA00012891"/>
    </source>
</evidence>
<keyword evidence="6" id="KW-0413">Isomerase</keyword>
<feature type="domain" description="DNA topoisomerase I catalytic core eukaryotic-type" evidence="7">
    <location>
        <begin position="104"/>
        <end position="318"/>
    </location>
</feature>
<dbReference type="PRINTS" id="PR00416">
    <property type="entry name" value="EUTPISMRASEI"/>
</dbReference>
<evidence type="ECO:0000259" key="7">
    <source>
        <dbReference type="Pfam" id="PF01028"/>
    </source>
</evidence>
<organism evidence="9 10">
    <name type="scientific">Mycolicibacterium aichiense</name>
    <dbReference type="NCBI Taxonomy" id="1799"/>
    <lineage>
        <taxon>Bacteria</taxon>
        <taxon>Bacillati</taxon>
        <taxon>Actinomycetota</taxon>
        <taxon>Actinomycetes</taxon>
        <taxon>Mycobacteriales</taxon>
        <taxon>Mycobacteriaceae</taxon>
        <taxon>Mycolicibacterium</taxon>
    </lineage>
</organism>
<evidence type="ECO:0000259" key="8">
    <source>
        <dbReference type="Pfam" id="PF21338"/>
    </source>
</evidence>
<proteinExistence type="inferred from homology"/>
<keyword evidence="10" id="KW-1185">Reference proteome</keyword>
<keyword evidence="4" id="KW-0799">Topoisomerase</keyword>
<dbReference type="InterPro" id="IPR013500">
    <property type="entry name" value="TopoI_cat_euk"/>
</dbReference>
<dbReference type="KEGG" id="maic:MAIC_12780"/>
<evidence type="ECO:0000256" key="1">
    <source>
        <dbReference type="ARBA" id="ARBA00000213"/>
    </source>
</evidence>
<dbReference type="InterPro" id="IPR014711">
    <property type="entry name" value="TopoI_cat_a-hlx-sub_euk"/>
</dbReference>
<evidence type="ECO:0000256" key="5">
    <source>
        <dbReference type="ARBA" id="ARBA00023125"/>
    </source>
</evidence>
<dbReference type="SUPFAM" id="SSF56349">
    <property type="entry name" value="DNA breaking-rejoining enzymes"/>
    <property type="match status" value="1"/>
</dbReference>
<dbReference type="InterPro" id="IPR001631">
    <property type="entry name" value="TopoI"/>
</dbReference>
<comment type="catalytic activity">
    <reaction evidence="1">
        <text>ATP-independent breakage of single-stranded DNA, followed by passage and rejoining.</text>
        <dbReference type="EC" id="5.6.2.1"/>
    </reaction>
</comment>
<dbReference type="Proteomes" id="UP000467327">
    <property type="component" value="Chromosome"/>
</dbReference>
<dbReference type="PROSITE" id="PS52038">
    <property type="entry name" value="TOPO_IB_2"/>
    <property type="match status" value="1"/>
</dbReference>
<accession>A0AAD1HJE0</accession>